<dbReference type="Proteomes" id="UP000887572">
    <property type="component" value="Unplaced"/>
</dbReference>
<dbReference type="AlphaFoldDB" id="A0A914I9Q3"/>
<protein>
    <submittedName>
        <fullName evidence="2">Uncharacterized protein</fullName>
    </submittedName>
</protein>
<sequence>MEWKKRRTNMARGVGKKAPEGSIEGRLFVGDGANCGKARNNAGGYKNLWIISRREIGLCCCACDPALNASFVFNTLPPK</sequence>
<accession>A0A914I9Q3</accession>
<keyword evidence="1" id="KW-1185">Reference proteome</keyword>
<organism evidence="1 2">
    <name type="scientific">Globodera rostochiensis</name>
    <name type="common">Golden nematode worm</name>
    <name type="synonym">Heterodera rostochiensis</name>
    <dbReference type="NCBI Taxonomy" id="31243"/>
    <lineage>
        <taxon>Eukaryota</taxon>
        <taxon>Metazoa</taxon>
        <taxon>Ecdysozoa</taxon>
        <taxon>Nematoda</taxon>
        <taxon>Chromadorea</taxon>
        <taxon>Rhabditida</taxon>
        <taxon>Tylenchina</taxon>
        <taxon>Tylenchomorpha</taxon>
        <taxon>Tylenchoidea</taxon>
        <taxon>Heteroderidae</taxon>
        <taxon>Heteroderinae</taxon>
        <taxon>Globodera</taxon>
    </lineage>
</organism>
<name>A0A914I9Q3_GLORO</name>
<proteinExistence type="predicted"/>
<evidence type="ECO:0000313" key="2">
    <source>
        <dbReference type="WBParaSite" id="Gr19_v10_g8794.t3"/>
    </source>
</evidence>
<evidence type="ECO:0000313" key="1">
    <source>
        <dbReference type="Proteomes" id="UP000887572"/>
    </source>
</evidence>
<dbReference type="WBParaSite" id="Gr19_v10_g8794.t3">
    <property type="protein sequence ID" value="Gr19_v10_g8794.t3"/>
    <property type="gene ID" value="Gr19_v10_g8794"/>
</dbReference>
<reference evidence="2" key="1">
    <citation type="submission" date="2022-11" db="UniProtKB">
        <authorList>
            <consortium name="WormBaseParasite"/>
        </authorList>
    </citation>
    <scope>IDENTIFICATION</scope>
</reference>